<comment type="subcellular location">
    <subcellularLocation>
        <location evidence="1">Cell membrane</location>
        <topology evidence="1">Multi-pass membrane protein</topology>
    </subcellularLocation>
</comment>
<dbReference type="InterPro" id="IPR003593">
    <property type="entry name" value="AAA+_ATPase"/>
</dbReference>
<proteinExistence type="predicted"/>
<sequence>MSKTIIEHAGSTGSRPPSRTAILWSFARPHRGKLAFALVLGAAAAAMELISPMATRWVLDALGAREQFVAPLVVLICLLIVGAAVTCWQAIVLGTMAEDVVFETRRGMVQRYLRARLLPLVQRPAGELVTRVTSDSVLLREAASTSIVGLVNGSILLVGTVVMMFVLDVSLALATMIAIALVAAVFAFLMPSIADSQDRAQDSLGRLGGSLATTLRAIKTVKSTTSEPSQEKLLVSHASESRRHSLRAVRLEAVVWSVGWAGVQAATIFVLCFGAMRVASGELQLSTLIAFLLYVMGLLSPVTELGQNLTSLQAGVAAAGRIREVQSLPVESDSVTAPGGWRSDAAPAVALDDVHVRYHPEGPAVLQGVSLSIPPKGHTAIVGPSGAGKTTIFSLILCFIDAEKGRISLQGAPYEALSRTEVRQAIGYVEQDVPTLPGTLRENLTFGSTSPSAGDIADVLREVRLEEFVNGLPDGLDSALNSETVSGGQRQRIGIARAMLSKPKVLLLDEATAQVDGISEAAIGRMIDRQAKDGAVVTIAHRLSTVVGADRIFLMDAGRVVGAGTHRELLESSDLYRTMVASFSLD</sequence>
<evidence type="ECO:0000259" key="9">
    <source>
        <dbReference type="PROSITE" id="PS50929"/>
    </source>
</evidence>
<dbReference type="InterPro" id="IPR003439">
    <property type="entry name" value="ABC_transporter-like_ATP-bd"/>
</dbReference>
<dbReference type="InterPro" id="IPR036640">
    <property type="entry name" value="ABC1_TM_sf"/>
</dbReference>
<evidence type="ECO:0000259" key="8">
    <source>
        <dbReference type="PROSITE" id="PS50893"/>
    </source>
</evidence>
<dbReference type="GO" id="GO:0015421">
    <property type="term" value="F:ABC-type oligopeptide transporter activity"/>
    <property type="evidence" value="ECO:0007669"/>
    <property type="project" value="TreeGrafter"/>
</dbReference>
<keyword evidence="2 7" id="KW-0812">Transmembrane</keyword>
<evidence type="ECO:0000256" key="6">
    <source>
        <dbReference type="ARBA" id="ARBA00023136"/>
    </source>
</evidence>
<keyword evidence="4 10" id="KW-0067">ATP-binding</keyword>
<name>A0A1H4VVG1_9MICC</name>
<dbReference type="EMBL" id="FNSN01000004">
    <property type="protein sequence ID" value="SEC84993.1"/>
    <property type="molecule type" value="Genomic_DNA"/>
</dbReference>
<reference evidence="10 11" key="1">
    <citation type="submission" date="2016-10" db="EMBL/GenBank/DDBJ databases">
        <authorList>
            <person name="de Groot N.N."/>
        </authorList>
    </citation>
    <scope>NUCLEOTIDE SEQUENCE [LARGE SCALE GENOMIC DNA]</scope>
    <source>
        <strain evidence="10 11">DSM 10495</strain>
    </source>
</reference>
<dbReference type="InterPro" id="IPR039421">
    <property type="entry name" value="Type_1_exporter"/>
</dbReference>
<evidence type="ECO:0000313" key="11">
    <source>
        <dbReference type="Proteomes" id="UP000182652"/>
    </source>
</evidence>
<keyword evidence="5 7" id="KW-1133">Transmembrane helix</keyword>
<gene>
    <name evidence="10" type="ORF">SAMN04489745_3331</name>
</gene>
<dbReference type="Pfam" id="PF00005">
    <property type="entry name" value="ABC_tran"/>
    <property type="match status" value="1"/>
</dbReference>
<dbReference type="InterPro" id="IPR011527">
    <property type="entry name" value="ABC1_TM_dom"/>
</dbReference>
<feature type="transmembrane region" description="Helical" evidence="7">
    <location>
        <begin position="173"/>
        <end position="194"/>
    </location>
</feature>
<evidence type="ECO:0000256" key="4">
    <source>
        <dbReference type="ARBA" id="ARBA00022840"/>
    </source>
</evidence>
<dbReference type="PANTHER" id="PTHR43394:SF1">
    <property type="entry name" value="ATP-BINDING CASSETTE SUB-FAMILY B MEMBER 10, MITOCHONDRIAL"/>
    <property type="match status" value="1"/>
</dbReference>
<dbReference type="GO" id="GO:0016887">
    <property type="term" value="F:ATP hydrolysis activity"/>
    <property type="evidence" value="ECO:0007669"/>
    <property type="project" value="InterPro"/>
</dbReference>
<feature type="domain" description="ABC transmembrane type-1" evidence="9">
    <location>
        <begin position="35"/>
        <end position="314"/>
    </location>
</feature>
<evidence type="ECO:0000256" key="7">
    <source>
        <dbReference type="SAM" id="Phobius"/>
    </source>
</evidence>
<dbReference type="Pfam" id="PF00664">
    <property type="entry name" value="ABC_membrane"/>
    <property type="match status" value="1"/>
</dbReference>
<dbReference type="AlphaFoldDB" id="A0A1H4VVG1"/>
<evidence type="ECO:0000256" key="2">
    <source>
        <dbReference type="ARBA" id="ARBA00022692"/>
    </source>
</evidence>
<dbReference type="GO" id="GO:0005886">
    <property type="term" value="C:plasma membrane"/>
    <property type="evidence" value="ECO:0007669"/>
    <property type="project" value="UniProtKB-SubCell"/>
</dbReference>
<feature type="transmembrane region" description="Helical" evidence="7">
    <location>
        <begin position="147"/>
        <end position="167"/>
    </location>
</feature>
<dbReference type="Gene3D" id="1.20.1560.10">
    <property type="entry name" value="ABC transporter type 1, transmembrane domain"/>
    <property type="match status" value="1"/>
</dbReference>
<dbReference type="Proteomes" id="UP000182652">
    <property type="component" value="Unassembled WGS sequence"/>
</dbReference>
<feature type="transmembrane region" description="Helical" evidence="7">
    <location>
        <begin position="253"/>
        <end position="277"/>
    </location>
</feature>
<dbReference type="SMART" id="SM00382">
    <property type="entry name" value="AAA"/>
    <property type="match status" value="1"/>
</dbReference>
<evidence type="ECO:0000313" key="10">
    <source>
        <dbReference type="EMBL" id="SEC84993.1"/>
    </source>
</evidence>
<dbReference type="Gene3D" id="3.40.50.300">
    <property type="entry name" value="P-loop containing nucleotide triphosphate hydrolases"/>
    <property type="match status" value="1"/>
</dbReference>
<feature type="transmembrane region" description="Helical" evidence="7">
    <location>
        <begin position="72"/>
        <end position="96"/>
    </location>
</feature>
<evidence type="ECO:0000256" key="5">
    <source>
        <dbReference type="ARBA" id="ARBA00022989"/>
    </source>
</evidence>
<dbReference type="STRING" id="156980.SAMN04489745_3331"/>
<protein>
    <submittedName>
        <fullName evidence="10">ATP-binding cassette, subfamily B</fullName>
    </submittedName>
</protein>
<dbReference type="CDD" id="cd18551">
    <property type="entry name" value="ABC_6TM_LmrA_like"/>
    <property type="match status" value="1"/>
</dbReference>
<feature type="domain" description="ABC transporter" evidence="8">
    <location>
        <begin position="349"/>
        <end position="582"/>
    </location>
</feature>
<dbReference type="PROSITE" id="PS50893">
    <property type="entry name" value="ABC_TRANSPORTER_2"/>
    <property type="match status" value="1"/>
</dbReference>
<dbReference type="PANTHER" id="PTHR43394">
    <property type="entry name" value="ATP-DEPENDENT PERMEASE MDL1, MITOCHONDRIAL"/>
    <property type="match status" value="1"/>
</dbReference>
<dbReference type="RefSeq" id="WP_139244777.1">
    <property type="nucleotide sequence ID" value="NZ_FNSN01000004.1"/>
</dbReference>
<dbReference type="SUPFAM" id="SSF52540">
    <property type="entry name" value="P-loop containing nucleoside triphosphate hydrolases"/>
    <property type="match status" value="1"/>
</dbReference>
<dbReference type="GO" id="GO:0005524">
    <property type="term" value="F:ATP binding"/>
    <property type="evidence" value="ECO:0007669"/>
    <property type="project" value="UniProtKB-KW"/>
</dbReference>
<dbReference type="SUPFAM" id="SSF90123">
    <property type="entry name" value="ABC transporter transmembrane region"/>
    <property type="match status" value="1"/>
</dbReference>
<evidence type="ECO:0000256" key="3">
    <source>
        <dbReference type="ARBA" id="ARBA00022741"/>
    </source>
</evidence>
<dbReference type="InterPro" id="IPR027417">
    <property type="entry name" value="P-loop_NTPase"/>
</dbReference>
<keyword evidence="6 7" id="KW-0472">Membrane</keyword>
<organism evidence="10 11">
    <name type="scientific">Arthrobacter woluwensis</name>
    <dbReference type="NCBI Taxonomy" id="156980"/>
    <lineage>
        <taxon>Bacteria</taxon>
        <taxon>Bacillati</taxon>
        <taxon>Actinomycetota</taxon>
        <taxon>Actinomycetes</taxon>
        <taxon>Micrococcales</taxon>
        <taxon>Micrococcaceae</taxon>
        <taxon>Arthrobacter</taxon>
    </lineage>
</organism>
<dbReference type="PROSITE" id="PS00211">
    <property type="entry name" value="ABC_TRANSPORTER_1"/>
    <property type="match status" value="1"/>
</dbReference>
<feature type="transmembrane region" description="Helical" evidence="7">
    <location>
        <begin position="34"/>
        <end position="52"/>
    </location>
</feature>
<accession>A0A1H4VVG1</accession>
<keyword evidence="3" id="KW-0547">Nucleotide-binding</keyword>
<dbReference type="InterPro" id="IPR017871">
    <property type="entry name" value="ABC_transporter-like_CS"/>
</dbReference>
<evidence type="ECO:0000256" key="1">
    <source>
        <dbReference type="ARBA" id="ARBA00004651"/>
    </source>
</evidence>
<dbReference type="PROSITE" id="PS50929">
    <property type="entry name" value="ABC_TM1F"/>
    <property type="match status" value="1"/>
</dbReference>
<keyword evidence="11" id="KW-1185">Reference proteome</keyword>